<dbReference type="EMBL" id="WHUW01000263">
    <property type="protein sequence ID" value="KAF8416306.1"/>
    <property type="molecule type" value="Genomic_DNA"/>
</dbReference>
<dbReference type="AlphaFoldDB" id="A0AAD4BAU4"/>
<dbReference type="Proteomes" id="UP001194468">
    <property type="component" value="Unassembled WGS sequence"/>
</dbReference>
<evidence type="ECO:0000313" key="2">
    <source>
        <dbReference type="Proteomes" id="UP001194468"/>
    </source>
</evidence>
<accession>A0AAD4BAU4</accession>
<sequence>MYSCPSTAFFIAPRFGLPDGQLEPSEIGVVMAHRAHASHTLEVRMRLPPPSTSFASVLVTVSSAGTAPVKPLARKMWAGTKYAGEIGRRYDIECIPPQYRTVGSIARFAEILLSETPTEAITELYLRVQCITFPPHYLDKPRDMPSSPFQPSQTSKPSFARDLGGAAYLSPVTTTTTTTMRSA</sequence>
<keyword evidence="2" id="KW-1185">Reference proteome</keyword>
<reference evidence="1" key="1">
    <citation type="submission" date="2019-10" db="EMBL/GenBank/DDBJ databases">
        <authorList>
            <consortium name="DOE Joint Genome Institute"/>
            <person name="Kuo A."/>
            <person name="Miyauchi S."/>
            <person name="Kiss E."/>
            <person name="Drula E."/>
            <person name="Kohler A."/>
            <person name="Sanchez-Garcia M."/>
            <person name="Andreopoulos B."/>
            <person name="Barry K.W."/>
            <person name="Bonito G."/>
            <person name="Buee M."/>
            <person name="Carver A."/>
            <person name="Chen C."/>
            <person name="Cichocki N."/>
            <person name="Clum A."/>
            <person name="Culley D."/>
            <person name="Crous P.W."/>
            <person name="Fauchery L."/>
            <person name="Girlanda M."/>
            <person name="Hayes R."/>
            <person name="Keri Z."/>
            <person name="LaButti K."/>
            <person name="Lipzen A."/>
            <person name="Lombard V."/>
            <person name="Magnuson J."/>
            <person name="Maillard F."/>
            <person name="Morin E."/>
            <person name="Murat C."/>
            <person name="Nolan M."/>
            <person name="Ohm R."/>
            <person name="Pangilinan J."/>
            <person name="Pereira M."/>
            <person name="Perotto S."/>
            <person name="Peter M."/>
            <person name="Riley R."/>
            <person name="Sitrit Y."/>
            <person name="Stielow B."/>
            <person name="Szollosi G."/>
            <person name="Zifcakova L."/>
            <person name="Stursova M."/>
            <person name="Spatafora J.W."/>
            <person name="Tedersoo L."/>
            <person name="Vaario L.-M."/>
            <person name="Yamada A."/>
            <person name="Yan M."/>
            <person name="Wang P."/>
            <person name="Xu J."/>
            <person name="Bruns T."/>
            <person name="Baldrian P."/>
            <person name="Vilgalys R."/>
            <person name="Henrissat B."/>
            <person name="Grigoriev I.V."/>
            <person name="Hibbett D."/>
            <person name="Nagy L.G."/>
            <person name="Martin F.M."/>
        </authorList>
    </citation>
    <scope>NUCLEOTIDE SEQUENCE</scope>
    <source>
        <strain evidence="1">BED1</strain>
    </source>
</reference>
<gene>
    <name evidence="1" type="ORF">L210DRAFT_3636695</name>
</gene>
<reference evidence="1" key="2">
    <citation type="journal article" date="2020" name="Nat. Commun.">
        <title>Large-scale genome sequencing of mycorrhizal fungi provides insights into the early evolution of symbiotic traits.</title>
        <authorList>
            <person name="Miyauchi S."/>
            <person name="Kiss E."/>
            <person name="Kuo A."/>
            <person name="Drula E."/>
            <person name="Kohler A."/>
            <person name="Sanchez-Garcia M."/>
            <person name="Morin E."/>
            <person name="Andreopoulos B."/>
            <person name="Barry K.W."/>
            <person name="Bonito G."/>
            <person name="Buee M."/>
            <person name="Carver A."/>
            <person name="Chen C."/>
            <person name="Cichocki N."/>
            <person name="Clum A."/>
            <person name="Culley D."/>
            <person name="Crous P.W."/>
            <person name="Fauchery L."/>
            <person name="Girlanda M."/>
            <person name="Hayes R.D."/>
            <person name="Keri Z."/>
            <person name="LaButti K."/>
            <person name="Lipzen A."/>
            <person name="Lombard V."/>
            <person name="Magnuson J."/>
            <person name="Maillard F."/>
            <person name="Murat C."/>
            <person name="Nolan M."/>
            <person name="Ohm R.A."/>
            <person name="Pangilinan J."/>
            <person name="Pereira M.F."/>
            <person name="Perotto S."/>
            <person name="Peter M."/>
            <person name="Pfister S."/>
            <person name="Riley R."/>
            <person name="Sitrit Y."/>
            <person name="Stielow J.B."/>
            <person name="Szollosi G."/>
            <person name="Zifcakova L."/>
            <person name="Stursova M."/>
            <person name="Spatafora J.W."/>
            <person name="Tedersoo L."/>
            <person name="Vaario L.M."/>
            <person name="Yamada A."/>
            <person name="Yan M."/>
            <person name="Wang P."/>
            <person name="Xu J."/>
            <person name="Bruns T."/>
            <person name="Baldrian P."/>
            <person name="Vilgalys R."/>
            <person name="Dunand C."/>
            <person name="Henrissat B."/>
            <person name="Grigoriev I.V."/>
            <person name="Hibbett D."/>
            <person name="Nagy L.G."/>
            <person name="Martin F.M."/>
        </authorList>
    </citation>
    <scope>NUCLEOTIDE SEQUENCE</scope>
    <source>
        <strain evidence="1">BED1</strain>
    </source>
</reference>
<comment type="caution">
    <text evidence="1">The sequence shown here is derived from an EMBL/GenBank/DDBJ whole genome shotgun (WGS) entry which is preliminary data.</text>
</comment>
<proteinExistence type="predicted"/>
<organism evidence="1 2">
    <name type="scientific">Boletus edulis BED1</name>
    <dbReference type="NCBI Taxonomy" id="1328754"/>
    <lineage>
        <taxon>Eukaryota</taxon>
        <taxon>Fungi</taxon>
        <taxon>Dikarya</taxon>
        <taxon>Basidiomycota</taxon>
        <taxon>Agaricomycotina</taxon>
        <taxon>Agaricomycetes</taxon>
        <taxon>Agaricomycetidae</taxon>
        <taxon>Boletales</taxon>
        <taxon>Boletineae</taxon>
        <taxon>Boletaceae</taxon>
        <taxon>Boletoideae</taxon>
        <taxon>Boletus</taxon>
    </lineage>
</organism>
<name>A0AAD4BAU4_BOLED</name>
<evidence type="ECO:0000313" key="1">
    <source>
        <dbReference type="EMBL" id="KAF8416306.1"/>
    </source>
</evidence>
<protein>
    <submittedName>
        <fullName evidence="1">Uncharacterized protein</fullName>
    </submittedName>
</protein>